<dbReference type="PROSITE" id="PS51257">
    <property type="entry name" value="PROKAR_LIPOPROTEIN"/>
    <property type="match status" value="1"/>
</dbReference>
<evidence type="ECO:0000313" key="4">
    <source>
        <dbReference type="Proteomes" id="UP001501490"/>
    </source>
</evidence>
<keyword evidence="4" id="KW-1185">Reference proteome</keyword>
<dbReference type="Gene3D" id="3.40.190.10">
    <property type="entry name" value="Periplasmic binding protein-like II"/>
    <property type="match status" value="1"/>
</dbReference>
<dbReference type="CDD" id="cd00995">
    <property type="entry name" value="PBP2_NikA_DppA_OppA_like"/>
    <property type="match status" value="1"/>
</dbReference>
<dbReference type="InterPro" id="IPR039424">
    <property type="entry name" value="SBP_5"/>
</dbReference>
<dbReference type="RefSeq" id="WP_344807823.1">
    <property type="nucleotide sequence ID" value="NZ_BAABAB010000031.1"/>
</dbReference>
<dbReference type="InterPro" id="IPR000914">
    <property type="entry name" value="SBP_5_dom"/>
</dbReference>
<dbReference type="Pfam" id="PF00496">
    <property type="entry name" value="SBP_bac_5"/>
    <property type="match status" value="1"/>
</dbReference>
<organism evidence="3 4">
    <name type="scientific">Microlunatus ginsengisoli</name>
    <dbReference type="NCBI Taxonomy" id="363863"/>
    <lineage>
        <taxon>Bacteria</taxon>
        <taxon>Bacillati</taxon>
        <taxon>Actinomycetota</taxon>
        <taxon>Actinomycetes</taxon>
        <taxon>Propionibacteriales</taxon>
        <taxon>Propionibacteriaceae</taxon>
        <taxon>Microlunatus</taxon>
    </lineage>
</organism>
<dbReference type="InterPro" id="IPR030678">
    <property type="entry name" value="Peptide/Ni-bd"/>
</dbReference>
<feature type="domain" description="Solute-binding protein family 5" evidence="2">
    <location>
        <begin position="113"/>
        <end position="466"/>
    </location>
</feature>
<evidence type="ECO:0000259" key="2">
    <source>
        <dbReference type="Pfam" id="PF00496"/>
    </source>
</evidence>
<dbReference type="PANTHER" id="PTHR30290">
    <property type="entry name" value="PERIPLASMIC BINDING COMPONENT OF ABC TRANSPORTER"/>
    <property type="match status" value="1"/>
</dbReference>
<accession>A0ABP7AIS7</accession>
<dbReference type="EMBL" id="BAABAB010000031">
    <property type="protein sequence ID" value="GAA3633108.1"/>
    <property type="molecule type" value="Genomic_DNA"/>
</dbReference>
<evidence type="ECO:0000256" key="1">
    <source>
        <dbReference type="SAM" id="SignalP"/>
    </source>
</evidence>
<feature type="chain" id="PRO_5045785077" evidence="1">
    <location>
        <begin position="37"/>
        <end position="565"/>
    </location>
</feature>
<name>A0ABP7AIS7_9ACTN</name>
<dbReference type="Proteomes" id="UP001501490">
    <property type="component" value="Unassembled WGS sequence"/>
</dbReference>
<dbReference type="PIRSF" id="PIRSF002741">
    <property type="entry name" value="MppA"/>
    <property type="match status" value="1"/>
</dbReference>
<dbReference type="Gene3D" id="3.10.105.10">
    <property type="entry name" value="Dipeptide-binding Protein, Domain 3"/>
    <property type="match status" value="1"/>
</dbReference>
<proteinExistence type="predicted"/>
<protein>
    <submittedName>
        <fullName evidence="3">Peptide ABC transporter substrate-binding protein</fullName>
    </submittedName>
</protein>
<keyword evidence="1" id="KW-0732">Signal</keyword>
<gene>
    <name evidence="3" type="ORF">GCM10022236_39590</name>
</gene>
<feature type="signal peptide" evidence="1">
    <location>
        <begin position="1"/>
        <end position="36"/>
    </location>
</feature>
<sequence length="565" mass="59277">MSSKTSPATPSSRARRCSLQLVAVAATLATALTACAGGKGQESSGEPSGSAVNRIGLSQVTTGTAAGPVDDVTWYGGYRPVITLDPIGLADYPEETAIPNMCEPLVRVTPDYKLTPGLATTFGYTDDTHYVITVRQGVTFADGKPMTAEDVAYSLGRNLDPKYASNYSGSFAQVKKIEATDDKTVTVTLARRSIDFTTALGTLAGAVVEKDFAEKAGRSFGSPSVGVMCTGPYEFGSYDGSTKLVLTKNDDYWDKANAAHASTFTFVYPADPSALANGLLSGKIDGGLSLPSNLVTQLQNASSGKLYVGDKGSTPINVDLLFTKSSGASADPAVRQALSLVLDRAAIAKTLFNGTADPLYKVSGPGVWGYAHDAYADAYQPYVAEPDVAKASELVKQSGVGSTELAFAFPAGDPESSQIATVVQQEAKQAGLNVKLVGLPSQQYGAIFADPKARAPYDVILTKNYVELPEPLLLDQLVGDVHGNMNFSGYHDPTVTEKLAQADSTTDDRARAELVIAAEAKLAEGLPAIPIVQPRALVFENSRLTGATLTFSYMTSPWAAAVGAR</sequence>
<dbReference type="SUPFAM" id="SSF53850">
    <property type="entry name" value="Periplasmic binding protein-like II"/>
    <property type="match status" value="1"/>
</dbReference>
<dbReference type="Gene3D" id="3.90.76.10">
    <property type="entry name" value="Dipeptide-binding Protein, Domain 1"/>
    <property type="match status" value="1"/>
</dbReference>
<reference evidence="4" key="1">
    <citation type="journal article" date="2019" name="Int. J. Syst. Evol. Microbiol.">
        <title>The Global Catalogue of Microorganisms (GCM) 10K type strain sequencing project: providing services to taxonomists for standard genome sequencing and annotation.</title>
        <authorList>
            <consortium name="The Broad Institute Genomics Platform"/>
            <consortium name="The Broad Institute Genome Sequencing Center for Infectious Disease"/>
            <person name="Wu L."/>
            <person name="Ma J."/>
        </authorList>
    </citation>
    <scope>NUCLEOTIDE SEQUENCE [LARGE SCALE GENOMIC DNA]</scope>
    <source>
        <strain evidence="4">JCM 16929</strain>
    </source>
</reference>
<comment type="caution">
    <text evidence="3">The sequence shown here is derived from an EMBL/GenBank/DDBJ whole genome shotgun (WGS) entry which is preliminary data.</text>
</comment>
<evidence type="ECO:0000313" key="3">
    <source>
        <dbReference type="EMBL" id="GAA3633108.1"/>
    </source>
</evidence>